<feature type="transmembrane region" description="Helical" evidence="12">
    <location>
        <begin position="243"/>
        <end position="263"/>
    </location>
</feature>
<keyword evidence="6" id="KW-0547">Nucleotide-binding</keyword>
<dbReference type="RefSeq" id="WP_170178276.1">
    <property type="nucleotide sequence ID" value="NZ_BAABRM010000024.1"/>
</dbReference>
<dbReference type="Pfam" id="PF06580">
    <property type="entry name" value="His_kinase"/>
    <property type="match status" value="1"/>
</dbReference>
<keyword evidence="9 12" id="KW-1133">Transmembrane helix</keyword>
<dbReference type="PROSITE" id="PS50885">
    <property type="entry name" value="HAMP"/>
    <property type="match status" value="1"/>
</dbReference>
<dbReference type="SUPFAM" id="SSF158472">
    <property type="entry name" value="HAMP domain-like"/>
    <property type="match status" value="1"/>
</dbReference>
<evidence type="ECO:0000256" key="8">
    <source>
        <dbReference type="ARBA" id="ARBA00022840"/>
    </source>
</evidence>
<dbReference type="SMART" id="SM00387">
    <property type="entry name" value="HATPase_c"/>
    <property type="match status" value="1"/>
</dbReference>
<evidence type="ECO:0000256" key="6">
    <source>
        <dbReference type="ARBA" id="ARBA00022741"/>
    </source>
</evidence>
<dbReference type="Pfam" id="PF02518">
    <property type="entry name" value="HATPase_c"/>
    <property type="match status" value="1"/>
</dbReference>
<dbReference type="SMART" id="SM00304">
    <property type="entry name" value="HAMP"/>
    <property type="match status" value="1"/>
</dbReference>
<dbReference type="EMBL" id="JBHLUK010000058">
    <property type="protein sequence ID" value="MFC0423717.1"/>
    <property type="molecule type" value="Genomic_DNA"/>
</dbReference>
<dbReference type="Gene3D" id="3.30.565.10">
    <property type="entry name" value="Histidine kinase-like ATPase, C-terminal domain"/>
    <property type="match status" value="1"/>
</dbReference>
<dbReference type="InterPro" id="IPR036890">
    <property type="entry name" value="HATPase_C_sf"/>
</dbReference>
<dbReference type="InterPro" id="IPR010559">
    <property type="entry name" value="Sig_transdc_His_kin_internal"/>
</dbReference>
<accession>A0ABV6K3M8</accession>
<dbReference type="GO" id="GO:0004673">
    <property type="term" value="F:protein histidine kinase activity"/>
    <property type="evidence" value="ECO:0007669"/>
    <property type="project" value="UniProtKB-EC"/>
</dbReference>
<dbReference type="InterPro" id="IPR050640">
    <property type="entry name" value="Bact_2-comp_sensor_kinase"/>
</dbReference>
<dbReference type="InterPro" id="IPR003660">
    <property type="entry name" value="HAMP_dom"/>
</dbReference>
<evidence type="ECO:0000313" key="15">
    <source>
        <dbReference type="Proteomes" id="UP001589855"/>
    </source>
</evidence>
<evidence type="ECO:0000256" key="9">
    <source>
        <dbReference type="ARBA" id="ARBA00022989"/>
    </source>
</evidence>
<dbReference type="Proteomes" id="UP001589855">
    <property type="component" value="Unassembled WGS sequence"/>
</dbReference>
<proteinExistence type="predicted"/>
<keyword evidence="3" id="KW-0597">Phosphoprotein</keyword>
<evidence type="ECO:0000256" key="4">
    <source>
        <dbReference type="ARBA" id="ARBA00022679"/>
    </source>
</evidence>
<protein>
    <submittedName>
        <fullName evidence="14">Sensor histidine kinase</fullName>
        <ecNumber evidence="14">2.7.13.3</ecNumber>
    </submittedName>
</protein>
<feature type="transmembrane region" description="Helical" evidence="12">
    <location>
        <begin position="6"/>
        <end position="27"/>
    </location>
</feature>
<evidence type="ECO:0000259" key="13">
    <source>
        <dbReference type="PROSITE" id="PS50885"/>
    </source>
</evidence>
<keyword evidence="11 12" id="KW-0472">Membrane</keyword>
<evidence type="ECO:0000256" key="10">
    <source>
        <dbReference type="ARBA" id="ARBA00023012"/>
    </source>
</evidence>
<dbReference type="SUPFAM" id="SSF55874">
    <property type="entry name" value="ATPase domain of HSP90 chaperone/DNA topoisomerase II/histidine kinase"/>
    <property type="match status" value="1"/>
</dbReference>
<evidence type="ECO:0000313" key="14">
    <source>
        <dbReference type="EMBL" id="MFC0423717.1"/>
    </source>
</evidence>
<dbReference type="EC" id="2.7.13.3" evidence="14"/>
<keyword evidence="2" id="KW-1003">Cell membrane</keyword>
<comment type="subcellular location">
    <subcellularLocation>
        <location evidence="1">Cell membrane</location>
        <topology evidence="1">Multi-pass membrane protein</topology>
    </subcellularLocation>
</comment>
<evidence type="ECO:0000256" key="3">
    <source>
        <dbReference type="ARBA" id="ARBA00022553"/>
    </source>
</evidence>
<keyword evidence="15" id="KW-1185">Reference proteome</keyword>
<comment type="caution">
    <text evidence="14">The sequence shown here is derived from an EMBL/GenBank/DDBJ whole genome shotgun (WGS) entry which is preliminary data.</text>
</comment>
<organism evidence="14 15">
    <name type="scientific">Lactiplantibacillus plajomi</name>
    <dbReference type="NCBI Taxonomy" id="1457217"/>
    <lineage>
        <taxon>Bacteria</taxon>
        <taxon>Bacillati</taxon>
        <taxon>Bacillota</taxon>
        <taxon>Bacilli</taxon>
        <taxon>Lactobacillales</taxon>
        <taxon>Lactobacillaceae</taxon>
        <taxon>Lactiplantibacillus</taxon>
    </lineage>
</organism>
<evidence type="ECO:0000256" key="7">
    <source>
        <dbReference type="ARBA" id="ARBA00022777"/>
    </source>
</evidence>
<keyword evidence="10" id="KW-0902">Two-component regulatory system</keyword>
<dbReference type="Gene3D" id="6.10.340.10">
    <property type="match status" value="1"/>
</dbReference>
<keyword evidence="5 12" id="KW-0812">Transmembrane</keyword>
<dbReference type="PANTHER" id="PTHR34220:SF11">
    <property type="entry name" value="SENSOR PROTEIN KINASE HPTS"/>
    <property type="match status" value="1"/>
</dbReference>
<gene>
    <name evidence="14" type="ORF">ACFFGS_06230</name>
</gene>
<dbReference type="PANTHER" id="PTHR34220">
    <property type="entry name" value="SENSOR HISTIDINE KINASE YPDA"/>
    <property type="match status" value="1"/>
</dbReference>
<keyword evidence="7 14" id="KW-0418">Kinase</keyword>
<evidence type="ECO:0000256" key="5">
    <source>
        <dbReference type="ARBA" id="ARBA00022692"/>
    </source>
</evidence>
<reference evidence="14 15" key="1">
    <citation type="submission" date="2024-09" db="EMBL/GenBank/DDBJ databases">
        <authorList>
            <person name="Sun Q."/>
            <person name="Mori K."/>
        </authorList>
    </citation>
    <scope>NUCLEOTIDE SEQUENCE [LARGE SCALE GENOMIC DNA]</scope>
    <source>
        <strain evidence="14 15">TBRC 4575</strain>
    </source>
</reference>
<name>A0ABV6K3M8_9LACO</name>
<keyword evidence="4 14" id="KW-0808">Transferase</keyword>
<feature type="domain" description="HAMP" evidence="13">
    <location>
        <begin position="264"/>
        <end position="316"/>
    </location>
</feature>
<evidence type="ECO:0000256" key="12">
    <source>
        <dbReference type="SAM" id="Phobius"/>
    </source>
</evidence>
<evidence type="ECO:0000256" key="11">
    <source>
        <dbReference type="ARBA" id="ARBA00023136"/>
    </source>
</evidence>
<dbReference type="InterPro" id="IPR003594">
    <property type="entry name" value="HATPase_dom"/>
</dbReference>
<keyword evidence="8" id="KW-0067">ATP-binding</keyword>
<sequence length="534" mass="60039">MRSLKTQIVSLFLLISITLIGMIYVAMRLEMTRNVLPINTSMTQQMVDDRANQIDGWFGERLSELRLLANLPAQRTYTRAQFFKETDAVTNFDLDNYVSLRLVSTDGVSHSATYPDFSVKNRDYYREMQRTPAKAYTVSNLLTSKEDRQSIVIILYRLAKPLADHTAYIAAAVPLTKVEALAHNLSIYDGSGELLGGEAKAPRIDPQREVLLSTRLAQLPGWKINYIVQKADLRESTQQMMRLLLVIALVVSGLLGGLLLILWRRIVHPLVGLTTTMTRIQAGGHDIRATVEGPQEIQTLATTFNTMLARVYENEAKYREASIRVLQGQIQPHFLYNTLDTIQWQILGGEADAAVDMLENLSTFFRKGLNHGQELISLRDELAHVNSYVKIQTVRFPQLAHFDVRVAADLLDQPVMHFILQPLVENAINHGIRPLKQPVGRLTIRAERGTDATLVITVANNGVPIAPAVLTALNDGSYREGRDGYGIYNVCHRLQLFYNGHAKLRFRSQPDLTSVQVTVPIIKGELDNETITDR</sequence>
<evidence type="ECO:0000256" key="1">
    <source>
        <dbReference type="ARBA" id="ARBA00004651"/>
    </source>
</evidence>
<dbReference type="Pfam" id="PF00672">
    <property type="entry name" value="HAMP"/>
    <property type="match status" value="1"/>
</dbReference>
<evidence type="ECO:0000256" key="2">
    <source>
        <dbReference type="ARBA" id="ARBA00022475"/>
    </source>
</evidence>